<feature type="chain" id="PRO_5028918851" evidence="1">
    <location>
        <begin position="25"/>
        <end position="186"/>
    </location>
</feature>
<evidence type="ECO:0000256" key="1">
    <source>
        <dbReference type="SAM" id="SignalP"/>
    </source>
</evidence>
<dbReference type="Proteomes" id="UP000509510">
    <property type="component" value="Chromosome IV"/>
</dbReference>
<gene>
    <name evidence="2" type="ORF">TRUGW13939_07337</name>
</gene>
<protein>
    <submittedName>
        <fullName evidence="2">Uncharacterized protein</fullName>
    </submittedName>
</protein>
<dbReference type="KEGG" id="trg:TRUGW13939_07337"/>
<dbReference type="EMBL" id="CP055901">
    <property type="protein sequence ID" value="QKX60194.1"/>
    <property type="molecule type" value="Genomic_DNA"/>
</dbReference>
<evidence type="ECO:0000313" key="2">
    <source>
        <dbReference type="EMBL" id="QKX60194.1"/>
    </source>
</evidence>
<dbReference type="OrthoDB" id="5230873at2759"/>
<keyword evidence="1" id="KW-0732">Signal</keyword>
<dbReference type="AlphaFoldDB" id="A0A7H8R1H0"/>
<keyword evidence="3" id="KW-1185">Reference proteome</keyword>
<organism evidence="2 3">
    <name type="scientific">Talaromyces rugulosus</name>
    <name type="common">Penicillium rugulosum</name>
    <dbReference type="NCBI Taxonomy" id="121627"/>
    <lineage>
        <taxon>Eukaryota</taxon>
        <taxon>Fungi</taxon>
        <taxon>Dikarya</taxon>
        <taxon>Ascomycota</taxon>
        <taxon>Pezizomycotina</taxon>
        <taxon>Eurotiomycetes</taxon>
        <taxon>Eurotiomycetidae</taxon>
        <taxon>Eurotiales</taxon>
        <taxon>Trichocomaceae</taxon>
        <taxon>Talaromyces</taxon>
        <taxon>Talaromyces sect. Islandici</taxon>
    </lineage>
</organism>
<accession>A0A7H8R1H0</accession>
<dbReference type="RefSeq" id="XP_035346371.1">
    <property type="nucleotide sequence ID" value="XM_035490478.1"/>
</dbReference>
<evidence type="ECO:0000313" key="3">
    <source>
        <dbReference type="Proteomes" id="UP000509510"/>
    </source>
</evidence>
<name>A0A7H8R1H0_TALRU</name>
<sequence length="186" mass="20319">MKISPTLFGAFLLAKNAISQPVDGQDPVAKWVDAPLNSYDIPSSKGRSVNLFYADGFAYYGDSSAWTGSVITNVTFSFSANPGALSANALTDGVTIPDNTLLYVIPNATSPQPIGFTGSKTTPSGAVTDRWTFYETYASYEDSTGQLNQYFYIKETDVKGVWQVYWDNADEVSGYTRITVRNHAPY</sequence>
<feature type="signal peptide" evidence="1">
    <location>
        <begin position="1"/>
        <end position="24"/>
    </location>
</feature>
<proteinExistence type="predicted"/>
<reference evidence="3" key="1">
    <citation type="submission" date="2020-06" db="EMBL/GenBank/DDBJ databases">
        <title>A chromosome-scale genome assembly of Talaromyces rugulosus W13939.</title>
        <authorList>
            <person name="Wang B."/>
            <person name="Guo L."/>
            <person name="Ye K."/>
            <person name="Wang L."/>
        </authorList>
    </citation>
    <scope>NUCLEOTIDE SEQUENCE [LARGE SCALE GENOMIC DNA]</scope>
    <source>
        <strain evidence="3">W13939</strain>
    </source>
</reference>
<dbReference type="GeneID" id="55994830"/>